<feature type="transmembrane region" description="Helical" evidence="5">
    <location>
        <begin position="99"/>
        <end position="118"/>
    </location>
</feature>
<accession>T0ZDY8</accession>
<dbReference type="PANTHER" id="PTHR43229">
    <property type="entry name" value="NODULATION PROTEIN J"/>
    <property type="match status" value="1"/>
</dbReference>
<feature type="transmembrane region" description="Helical" evidence="5">
    <location>
        <begin position="68"/>
        <end position="93"/>
    </location>
</feature>
<dbReference type="GO" id="GO:0140359">
    <property type="term" value="F:ABC-type transporter activity"/>
    <property type="evidence" value="ECO:0007669"/>
    <property type="project" value="InterPro"/>
</dbReference>
<organism evidence="7">
    <name type="scientific">mine drainage metagenome</name>
    <dbReference type="NCBI Taxonomy" id="410659"/>
    <lineage>
        <taxon>unclassified sequences</taxon>
        <taxon>metagenomes</taxon>
        <taxon>ecological metagenomes</taxon>
    </lineage>
</organism>
<feature type="non-terminal residue" evidence="7">
    <location>
        <position position="1"/>
    </location>
</feature>
<comment type="caution">
    <text evidence="7">The sequence shown here is derived from an EMBL/GenBank/DDBJ whole genome shotgun (WGS) entry which is preliminary data.</text>
</comment>
<dbReference type="InterPro" id="IPR051784">
    <property type="entry name" value="Nod_factor_ABC_transporter"/>
</dbReference>
<evidence type="ECO:0000256" key="3">
    <source>
        <dbReference type="ARBA" id="ARBA00022989"/>
    </source>
</evidence>
<evidence type="ECO:0000259" key="6">
    <source>
        <dbReference type="Pfam" id="PF01061"/>
    </source>
</evidence>
<dbReference type="AlphaFoldDB" id="T0ZDY8"/>
<dbReference type="EMBL" id="AUZX01015815">
    <property type="protein sequence ID" value="EQD28035.1"/>
    <property type="molecule type" value="Genomic_DNA"/>
</dbReference>
<keyword evidence="3 5" id="KW-1133">Transmembrane helix</keyword>
<evidence type="ECO:0000256" key="4">
    <source>
        <dbReference type="ARBA" id="ARBA00023136"/>
    </source>
</evidence>
<gene>
    <name evidence="7" type="ORF">B1A_21400</name>
</gene>
<reference evidence="7" key="2">
    <citation type="journal article" date="2014" name="ISME J.">
        <title>Microbial stratification in low pH oxic and suboxic macroscopic growths along an acid mine drainage.</title>
        <authorList>
            <person name="Mendez-Garcia C."/>
            <person name="Mesa V."/>
            <person name="Sprenger R.R."/>
            <person name="Richter M."/>
            <person name="Diez M.S."/>
            <person name="Solano J."/>
            <person name="Bargiela R."/>
            <person name="Golyshina O.V."/>
            <person name="Manteca A."/>
            <person name="Ramos J.L."/>
            <person name="Gallego J.R."/>
            <person name="Llorente I."/>
            <person name="Martins Dos Santos V.A."/>
            <person name="Jensen O.N."/>
            <person name="Pelaez A.I."/>
            <person name="Sanchez J."/>
            <person name="Ferrer M."/>
        </authorList>
    </citation>
    <scope>NUCLEOTIDE SEQUENCE</scope>
</reference>
<keyword evidence="4 5" id="KW-0472">Membrane</keyword>
<comment type="subcellular location">
    <subcellularLocation>
        <location evidence="1">Membrane</location>
        <topology evidence="1">Multi-pass membrane protein</topology>
    </subcellularLocation>
</comment>
<proteinExistence type="predicted"/>
<dbReference type="GO" id="GO:0016020">
    <property type="term" value="C:membrane"/>
    <property type="evidence" value="ECO:0007669"/>
    <property type="project" value="UniProtKB-SubCell"/>
</dbReference>
<sequence length="119" mass="13069">ASIGIQSAGDAAFMRLQLRLHDLYVASRVSPTDYMLALTLSFLVFSIPGIIVYIALGYLYHLYSIVDSLVMFSLILMLVFATSAISFIISSLVKHMRNAWGIVSVLSIVMTVIPPNILS</sequence>
<feature type="transmembrane region" description="Helical" evidence="5">
    <location>
        <begin position="34"/>
        <end position="56"/>
    </location>
</feature>
<keyword evidence="2 5" id="KW-0812">Transmembrane</keyword>
<feature type="non-terminal residue" evidence="7">
    <location>
        <position position="119"/>
    </location>
</feature>
<feature type="domain" description="ABC-2 type transporter transmembrane" evidence="6">
    <location>
        <begin position="26"/>
        <end position="112"/>
    </location>
</feature>
<evidence type="ECO:0000256" key="2">
    <source>
        <dbReference type="ARBA" id="ARBA00022692"/>
    </source>
</evidence>
<name>T0ZDY8_9ZZZZ</name>
<reference evidence="7" key="1">
    <citation type="submission" date="2013-08" db="EMBL/GenBank/DDBJ databases">
        <authorList>
            <person name="Mendez C."/>
            <person name="Richter M."/>
            <person name="Ferrer M."/>
            <person name="Sanchez J."/>
        </authorList>
    </citation>
    <scope>NUCLEOTIDE SEQUENCE</scope>
</reference>
<evidence type="ECO:0000313" key="7">
    <source>
        <dbReference type="EMBL" id="EQD28035.1"/>
    </source>
</evidence>
<dbReference type="Pfam" id="PF01061">
    <property type="entry name" value="ABC2_membrane"/>
    <property type="match status" value="1"/>
</dbReference>
<evidence type="ECO:0000256" key="5">
    <source>
        <dbReference type="SAM" id="Phobius"/>
    </source>
</evidence>
<dbReference type="InterPro" id="IPR013525">
    <property type="entry name" value="ABC2_TM"/>
</dbReference>
<evidence type="ECO:0000256" key="1">
    <source>
        <dbReference type="ARBA" id="ARBA00004141"/>
    </source>
</evidence>
<protein>
    <submittedName>
        <fullName evidence="7">ABC-2 type transporter</fullName>
    </submittedName>
</protein>
<dbReference type="PANTHER" id="PTHR43229:SF3">
    <property type="entry name" value="ABC-TYPE MULTIDRUG TRANSPORT SYSTEM, PERMEASE COMPONENT"/>
    <property type="match status" value="1"/>
</dbReference>